<reference evidence="2 3" key="1">
    <citation type="submission" date="2017-02" db="EMBL/GenBank/DDBJ databases">
        <authorList>
            <person name="Peterson S.W."/>
        </authorList>
    </citation>
    <scope>NUCLEOTIDE SEQUENCE [LARGE SCALE GENOMIC DNA]</scope>
    <source>
        <strain evidence="2 3">DSM 18108</strain>
    </source>
</reference>
<dbReference type="GO" id="GO:0005886">
    <property type="term" value="C:plasma membrane"/>
    <property type="evidence" value="ECO:0007669"/>
    <property type="project" value="TreeGrafter"/>
</dbReference>
<dbReference type="GO" id="GO:0031179">
    <property type="term" value="P:peptide modification"/>
    <property type="evidence" value="ECO:0007669"/>
    <property type="project" value="InterPro"/>
</dbReference>
<keyword evidence="1" id="KW-0479">Metal-binding</keyword>
<dbReference type="RefSeq" id="WP_159454462.1">
    <property type="nucleotide sequence ID" value="NZ_FUZZ01000005.1"/>
</dbReference>
<sequence>MDQQQEASSALQRICAALDPFILEDTNTSLLGGYTGVALFYAYYYQLTGNEEHLDKVHHIIEKCLQALSEEPMNGSHCSGIAGVSWCIQHLGTMGFIEADDTDDTFADIDLLVADFMASELAEGRNDFLHHGLGTALYFLERLPAATAVTQLENLVAHLEKSAISLPGGIAWKDHFSSRSQQHPDEDLFNLGLAHGVPAIISVLARCYEKGIAKERSRRLIDQSVQWLLRTKNNAAEATHSRYPTIVNTANKVMGDAHSRLGWCYGDLGIALTLQGAGKRLNRTDYQEEAQQLFKHIAVHRNVKNSAVHDGCLCHGSAGIAHILQQAGLAAGGDAALLNASRYWLQNTLQMNTWDDGPAGYKFYHHPDYINSHNVLEGIAGIGLSLISFADTSIKPAWGECMLID</sequence>
<evidence type="ECO:0000313" key="2">
    <source>
        <dbReference type="EMBL" id="SKD09830.1"/>
    </source>
</evidence>
<evidence type="ECO:0000313" key="3">
    <source>
        <dbReference type="Proteomes" id="UP000190166"/>
    </source>
</evidence>
<dbReference type="InterPro" id="IPR007822">
    <property type="entry name" value="LANC-like"/>
</dbReference>
<dbReference type="CDD" id="cd04793">
    <property type="entry name" value="LanC"/>
    <property type="match status" value="1"/>
</dbReference>
<feature type="binding site" evidence="1">
    <location>
        <position position="264"/>
    </location>
    <ligand>
        <name>Zn(2+)</name>
        <dbReference type="ChEBI" id="CHEBI:29105"/>
    </ligand>
</feature>
<dbReference type="STRING" id="393003.SAMN05660461_5722"/>
<dbReference type="AlphaFoldDB" id="A0A1T5PAR8"/>
<proteinExistence type="predicted"/>
<dbReference type="PRINTS" id="PR01950">
    <property type="entry name" value="LANCSUPER"/>
</dbReference>
<dbReference type="Proteomes" id="UP000190166">
    <property type="component" value="Unassembled WGS sequence"/>
</dbReference>
<dbReference type="SUPFAM" id="SSF158745">
    <property type="entry name" value="LanC-like"/>
    <property type="match status" value="1"/>
</dbReference>
<keyword evidence="3" id="KW-1185">Reference proteome</keyword>
<dbReference type="GO" id="GO:0046872">
    <property type="term" value="F:metal ion binding"/>
    <property type="evidence" value="ECO:0007669"/>
    <property type="project" value="UniProtKB-KW"/>
</dbReference>
<keyword evidence="1" id="KW-0862">Zinc</keyword>
<protein>
    <submittedName>
        <fullName evidence="2">Lanthionine synthetase C-like protein</fullName>
    </submittedName>
</protein>
<evidence type="ECO:0000256" key="1">
    <source>
        <dbReference type="PIRSR" id="PIRSR607822-1"/>
    </source>
</evidence>
<dbReference type="PRINTS" id="PR01955">
    <property type="entry name" value="LANCFRANKIA"/>
</dbReference>
<dbReference type="PANTHER" id="PTHR12736:SF21">
    <property type="entry name" value="LANC-LIKE PROTEIN 2"/>
    <property type="match status" value="1"/>
</dbReference>
<name>A0A1T5PAR8_9BACT</name>
<dbReference type="EMBL" id="FUZZ01000005">
    <property type="protein sequence ID" value="SKD09830.1"/>
    <property type="molecule type" value="Genomic_DNA"/>
</dbReference>
<accession>A0A1T5PAR8</accession>
<dbReference type="Pfam" id="PF05147">
    <property type="entry name" value="LANC_like"/>
    <property type="match status" value="1"/>
</dbReference>
<feature type="binding site" evidence="1">
    <location>
        <position position="314"/>
    </location>
    <ligand>
        <name>Zn(2+)</name>
        <dbReference type="ChEBI" id="CHEBI:29105"/>
    </ligand>
</feature>
<dbReference type="Gene3D" id="1.50.10.20">
    <property type="match status" value="1"/>
</dbReference>
<dbReference type="SMART" id="SM01260">
    <property type="entry name" value="LANC_like"/>
    <property type="match status" value="1"/>
</dbReference>
<gene>
    <name evidence="2" type="ORF">SAMN05660461_5722</name>
</gene>
<dbReference type="InterPro" id="IPR033889">
    <property type="entry name" value="LanC"/>
</dbReference>
<organism evidence="2 3">
    <name type="scientific">Chitinophaga ginsengisegetis</name>
    <dbReference type="NCBI Taxonomy" id="393003"/>
    <lineage>
        <taxon>Bacteria</taxon>
        <taxon>Pseudomonadati</taxon>
        <taxon>Bacteroidota</taxon>
        <taxon>Chitinophagia</taxon>
        <taxon>Chitinophagales</taxon>
        <taxon>Chitinophagaceae</taxon>
        <taxon>Chitinophaga</taxon>
    </lineage>
</organism>
<dbReference type="PANTHER" id="PTHR12736">
    <property type="entry name" value="LANC-LIKE PROTEIN"/>
    <property type="match status" value="1"/>
</dbReference>
<feature type="binding site" evidence="1">
    <location>
        <position position="315"/>
    </location>
    <ligand>
        <name>Zn(2+)</name>
        <dbReference type="ChEBI" id="CHEBI:29105"/>
    </ligand>
</feature>